<dbReference type="PANTHER" id="PTHR17224:SF1">
    <property type="entry name" value="PEPTIDYL-TRNA HYDROLASE"/>
    <property type="match status" value="1"/>
</dbReference>
<keyword evidence="3 8" id="KW-0378">Hydrolase</keyword>
<evidence type="ECO:0000256" key="5">
    <source>
        <dbReference type="ARBA" id="ARBA00038063"/>
    </source>
</evidence>
<evidence type="ECO:0000256" key="1">
    <source>
        <dbReference type="ARBA" id="ARBA00013260"/>
    </source>
</evidence>
<dbReference type="AlphaFoldDB" id="A0A1N7DNQ4"/>
<keyword evidence="2 8" id="KW-0820">tRNA-binding</keyword>
<comment type="subunit">
    <text evidence="8">Monomer.</text>
</comment>
<feature type="binding site" evidence="8">
    <location>
        <position position="113"/>
    </location>
    <ligand>
        <name>tRNA</name>
        <dbReference type="ChEBI" id="CHEBI:17843"/>
    </ligand>
</feature>
<protein>
    <recommendedName>
        <fullName evidence="7 8">Peptidyl-tRNA hydrolase</fullName>
        <shortName evidence="8">Pth</shortName>
        <ecNumber evidence="1 8">3.1.1.29</ecNumber>
    </recommendedName>
</protein>
<feature type="binding site" evidence="8">
    <location>
        <position position="14"/>
    </location>
    <ligand>
        <name>tRNA</name>
        <dbReference type="ChEBI" id="CHEBI:17843"/>
    </ligand>
</feature>
<dbReference type="FunFam" id="3.40.50.1470:FF:000001">
    <property type="entry name" value="Peptidyl-tRNA hydrolase"/>
    <property type="match status" value="1"/>
</dbReference>
<evidence type="ECO:0000256" key="7">
    <source>
        <dbReference type="ARBA" id="ARBA00050038"/>
    </source>
</evidence>
<evidence type="ECO:0000256" key="10">
    <source>
        <dbReference type="RuleBase" id="RU004320"/>
    </source>
</evidence>
<keyword evidence="4 8" id="KW-0694">RNA-binding</keyword>
<name>A0A1N7DNQ4_9NOCA</name>
<evidence type="ECO:0000256" key="4">
    <source>
        <dbReference type="ARBA" id="ARBA00022884"/>
    </source>
</evidence>
<dbReference type="GO" id="GO:0006515">
    <property type="term" value="P:protein quality control for misfolded or incompletely synthesized proteins"/>
    <property type="evidence" value="ECO:0007669"/>
    <property type="project" value="UniProtKB-UniRule"/>
</dbReference>
<feature type="site" description="Discriminates between blocked and unblocked aminoacyl-tRNA" evidence="8">
    <location>
        <position position="9"/>
    </location>
</feature>
<dbReference type="Pfam" id="PF01195">
    <property type="entry name" value="Pept_tRNA_hydro"/>
    <property type="match status" value="1"/>
</dbReference>
<proteinExistence type="inferred from homology"/>
<feature type="active site" description="Proton acceptor" evidence="8">
    <location>
        <position position="19"/>
    </location>
</feature>
<accession>A0A1N7DNQ4</accession>
<dbReference type="GO" id="GO:0004045">
    <property type="term" value="F:peptidyl-tRNA hydrolase activity"/>
    <property type="evidence" value="ECO:0007669"/>
    <property type="project" value="UniProtKB-UniRule"/>
</dbReference>
<organism evidence="11 12">
    <name type="scientific">Williamsia sterculiae</name>
    <dbReference type="NCBI Taxonomy" id="1344003"/>
    <lineage>
        <taxon>Bacteria</taxon>
        <taxon>Bacillati</taxon>
        <taxon>Actinomycetota</taxon>
        <taxon>Actinomycetes</taxon>
        <taxon>Mycobacteriales</taxon>
        <taxon>Nocardiaceae</taxon>
        <taxon>Williamsia</taxon>
    </lineage>
</organism>
<evidence type="ECO:0000256" key="2">
    <source>
        <dbReference type="ARBA" id="ARBA00022555"/>
    </source>
</evidence>
<keyword evidence="12" id="KW-1185">Reference proteome</keyword>
<dbReference type="PROSITE" id="PS01195">
    <property type="entry name" value="PEPT_TRNA_HYDROL_1"/>
    <property type="match status" value="1"/>
</dbReference>
<evidence type="ECO:0000256" key="3">
    <source>
        <dbReference type="ARBA" id="ARBA00022801"/>
    </source>
</evidence>
<sequence>MKLVVGLGNPGLQYATTRHNVGAMVVDALLAGGDGRWKVHKKSGAEIADLRIGTESVVLAKPRTYMNEAGRQIGPLLKFFSVPVGDLIVLHDELDVDFGAVRLKRGGGEGGHNGLRSTTTAVGSRDYDRVRLGIGRPPGRQDPASFVLKPFSSAERGELPLLIENGRDATSLLVTDGLESAQNRVHAW</sequence>
<comment type="subcellular location">
    <subcellularLocation>
        <location evidence="8">Cytoplasm</location>
    </subcellularLocation>
</comment>
<dbReference type="SUPFAM" id="SSF53178">
    <property type="entry name" value="Peptidyl-tRNA hydrolase-like"/>
    <property type="match status" value="1"/>
</dbReference>
<dbReference type="InterPro" id="IPR001328">
    <property type="entry name" value="Pept_tRNA_hydro"/>
</dbReference>
<dbReference type="PANTHER" id="PTHR17224">
    <property type="entry name" value="PEPTIDYL-TRNA HYDROLASE"/>
    <property type="match status" value="1"/>
</dbReference>
<dbReference type="GO" id="GO:0005737">
    <property type="term" value="C:cytoplasm"/>
    <property type="evidence" value="ECO:0007669"/>
    <property type="project" value="UniProtKB-SubCell"/>
</dbReference>
<evidence type="ECO:0000256" key="8">
    <source>
        <dbReference type="HAMAP-Rule" id="MF_00083"/>
    </source>
</evidence>
<dbReference type="Proteomes" id="UP000186218">
    <property type="component" value="Unassembled WGS sequence"/>
</dbReference>
<comment type="similarity">
    <text evidence="5 8 10">Belongs to the PTH family.</text>
</comment>
<evidence type="ECO:0000256" key="6">
    <source>
        <dbReference type="ARBA" id="ARBA00048707"/>
    </source>
</evidence>
<dbReference type="EMBL" id="FTNT01000002">
    <property type="protein sequence ID" value="SIR77469.1"/>
    <property type="molecule type" value="Genomic_DNA"/>
</dbReference>
<evidence type="ECO:0000313" key="12">
    <source>
        <dbReference type="Proteomes" id="UP000186218"/>
    </source>
</evidence>
<keyword evidence="8" id="KW-0963">Cytoplasm</keyword>
<dbReference type="GO" id="GO:0000049">
    <property type="term" value="F:tRNA binding"/>
    <property type="evidence" value="ECO:0007669"/>
    <property type="project" value="UniProtKB-UniRule"/>
</dbReference>
<dbReference type="STRING" id="1344003.SAMN05445060_0790"/>
<feature type="site" description="Stabilizes the basic form of H active site to accept a proton" evidence="8">
    <location>
        <position position="92"/>
    </location>
</feature>
<dbReference type="GO" id="GO:0072344">
    <property type="term" value="P:rescue of stalled ribosome"/>
    <property type="evidence" value="ECO:0007669"/>
    <property type="project" value="UniProtKB-UniRule"/>
</dbReference>
<evidence type="ECO:0000313" key="11">
    <source>
        <dbReference type="EMBL" id="SIR77469.1"/>
    </source>
</evidence>
<comment type="function">
    <text evidence="8">Hydrolyzes ribosome-free peptidyl-tRNAs (with 1 or more amino acids incorporated), which drop off the ribosome during protein synthesis, or as a result of ribosome stalling.</text>
</comment>
<dbReference type="InterPro" id="IPR036416">
    <property type="entry name" value="Pept_tRNA_hydro_sf"/>
</dbReference>
<feature type="binding site" evidence="8">
    <location>
        <position position="67"/>
    </location>
    <ligand>
        <name>tRNA</name>
        <dbReference type="ChEBI" id="CHEBI:17843"/>
    </ligand>
</feature>
<reference evidence="11 12" key="1">
    <citation type="submission" date="2017-01" db="EMBL/GenBank/DDBJ databases">
        <authorList>
            <person name="Mah S.A."/>
            <person name="Swanson W.J."/>
            <person name="Moy G.W."/>
            <person name="Vacquier V.D."/>
        </authorList>
    </citation>
    <scope>NUCLEOTIDE SEQUENCE [LARGE SCALE GENOMIC DNA]</scope>
    <source>
        <strain evidence="11 12">CPCC 203464</strain>
    </source>
</reference>
<dbReference type="NCBIfam" id="TIGR00447">
    <property type="entry name" value="pth"/>
    <property type="match status" value="1"/>
</dbReference>
<dbReference type="Gene3D" id="3.40.50.1470">
    <property type="entry name" value="Peptidyl-tRNA hydrolase"/>
    <property type="match status" value="1"/>
</dbReference>
<feature type="binding site" evidence="8">
    <location>
        <position position="65"/>
    </location>
    <ligand>
        <name>tRNA</name>
        <dbReference type="ChEBI" id="CHEBI:17843"/>
    </ligand>
</feature>
<dbReference type="EC" id="3.1.1.29" evidence="1 8"/>
<comment type="function">
    <text evidence="8">Catalyzes the release of premature peptidyl moieties from peptidyl-tRNA molecules trapped in stalled 50S ribosomal subunits, and thus maintains levels of free tRNAs and 50S ribosomes.</text>
</comment>
<dbReference type="InterPro" id="IPR018171">
    <property type="entry name" value="Pept_tRNA_hydro_CS"/>
</dbReference>
<evidence type="ECO:0000256" key="9">
    <source>
        <dbReference type="RuleBase" id="RU000673"/>
    </source>
</evidence>
<gene>
    <name evidence="8" type="primary">pth</name>
    <name evidence="11" type="ORF">SAMN05445060_0790</name>
</gene>
<dbReference type="PROSITE" id="PS01196">
    <property type="entry name" value="PEPT_TRNA_HYDROL_2"/>
    <property type="match status" value="1"/>
</dbReference>
<dbReference type="RefSeq" id="WP_076476762.1">
    <property type="nucleotide sequence ID" value="NZ_FTNT01000002.1"/>
</dbReference>
<comment type="catalytic activity">
    <reaction evidence="6 8 9">
        <text>an N-acyl-L-alpha-aminoacyl-tRNA + H2O = an N-acyl-L-amino acid + a tRNA + H(+)</text>
        <dbReference type="Rhea" id="RHEA:54448"/>
        <dbReference type="Rhea" id="RHEA-COMP:10123"/>
        <dbReference type="Rhea" id="RHEA-COMP:13883"/>
        <dbReference type="ChEBI" id="CHEBI:15377"/>
        <dbReference type="ChEBI" id="CHEBI:15378"/>
        <dbReference type="ChEBI" id="CHEBI:59874"/>
        <dbReference type="ChEBI" id="CHEBI:78442"/>
        <dbReference type="ChEBI" id="CHEBI:138191"/>
        <dbReference type="EC" id="3.1.1.29"/>
    </reaction>
</comment>
<dbReference type="HAMAP" id="MF_00083">
    <property type="entry name" value="Pept_tRNA_hydro_bact"/>
    <property type="match status" value="1"/>
</dbReference>
<dbReference type="CDD" id="cd00462">
    <property type="entry name" value="PTH"/>
    <property type="match status" value="1"/>
</dbReference>
<dbReference type="OrthoDB" id="9800507at2"/>